<evidence type="ECO:0000313" key="2">
    <source>
        <dbReference type="EMBL" id="MFC3713612.1"/>
    </source>
</evidence>
<dbReference type="EMBL" id="JBHRXV010000011">
    <property type="protein sequence ID" value="MFC3713612.1"/>
    <property type="molecule type" value="Genomic_DNA"/>
</dbReference>
<dbReference type="RefSeq" id="WP_380862277.1">
    <property type="nucleotide sequence ID" value="NZ_JBHRXV010000011.1"/>
</dbReference>
<gene>
    <name evidence="2" type="ORF">ACFOMD_13610</name>
</gene>
<keyword evidence="3" id="KW-1185">Reference proteome</keyword>
<proteinExistence type="predicted"/>
<name>A0ABV7XEA6_9SPHN</name>
<dbReference type="Proteomes" id="UP001595615">
    <property type="component" value="Unassembled WGS sequence"/>
</dbReference>
<organism evidence="2 3">
    <name type="scientific">Sphingoaurantiacus capsulatus</name>
    <dbReference type="NCBI Taxonomy" id="1771310"/>
    <lineage>
        <taxon>Bacteria</taxon>
        <taxon>Pseudomonadati</taxon>
        <taxon>Pseudomonadota</taxon>
        <taxon>Alphaproteobacteria</taxon>
        <taxon>Sphingomonadales</taxon>
        <taxon>Sphingosinicellaceae</taxon>
        <taxon>Sphingoaurantiacus</taxon>
    </lineage>
</organism>
<evidence type="ECO:0000313" key="3">
    <source>
        <dbReference type="Proteomes" id="UP001595615"/>
    </source>
</evidence>
<comment type="caution">
    <text evidence="2">The sequence shown here is derived from an EMBL/GenBank/DDBJ whole genome shotgun (WGS) entry which is preliminary data.</text>
</comment>
<accession>A0ABV7XEA6</accession>
<feature type="transmembrane region" description="Helical" evidence="1">
    <location>
        <begin position="12"/>
        <end position="32"/>
    </location>
</feature>
<keyword evidence="1" id="KW-0472">Membrane</keyword>
<evidence type="ECO:0000256" key="1">
    <source>
        <dbReference type="SAM" id="Phobius"/>
    </source>
</evidence>
<feature type="transmembrane region" description="Helical" evidence="1">
    <location>
        <begin position="64"/>
        <end position="84"/>
    </location>
</feature>
<sequence>MFLPSSLVERVALRVALAAPIFVMLLSASVQADFIDMSLRALTMTAMAGCALWCIFVPRLPSMAHLLLLATGIIFSGFAYGLGLRGFTDYAPLLMIAPQALLFGTSIQHVLEDAGGERA</sequence>
<keyword evidence="1" id="KW-1133">Transmembrane helix</keyword>
<protein>
    <submittedName>
        <fullName evidence="2">Uncharacterized protein</fullName>
    </submittedName>
</protein>
<keyword evidence="1" id="KW-0812">Transmembrane</keyword>
<feature type="transmembrane region" description="Helical" evidence="1">
    <location>
        <begin position="38"/>
        <end position="57"/>
    </location>
</feature>
<reference evidence="3" key="1">
    <citation type="journal article" date="2019" name="Int. J. Syst. Evol. Microbiol.">
        <title>The Global Catalogue of Microorganisms (GCM) 10K type strain sequencing project: providing services to taxonomists for standard genome sequencing and annotation.</title>
        <authorList>
            <consortium name="The Broad Institute Genomics Platform"/>
            <consortium name="The Broad Institute Genome Sequencing Center for Infectious Disease"/>
            <person name="Wu L."/>
            <person name="Ma J."/>
        </authorList>
    </citation>
    <scope>NUCLEOTIDE SEQUENCE [LARGE SCALE GENOMIC DNA]</scope>
    <source>
        <strain evidence="3">KCTC 42644</strain>
    </source>
</reference>